<keyword evidence="2" id="KW-0539">Nucleus</keyword>
<dbReference type="GO" id="GO:0005634">
    <property type="term" value="C:nucleus"/>
    <property type="evidence" value="ECO:0007669"/>
    <property type="project" value="UniProtKB-SubCell"/>
</dbReference>
<gene>
    <name evidence="4" type="ORF">MKZ38_009738</name>
</gene>
<feature type="region of interest" description="Disordered" evidence="3">
    <location>
        <begin position="228"/>
        <end position="253"/>
    </location>
</feature>
<organism evidence="4 5">
    <name type="scientific">Zalerion maritima</name>
    <dbReference type="NCBI Taxonomy" id="339359"/>
    <lineage>
        <taxon>Eukaryota</taxon>
        <taxon>Fungi</taxon>
        <taxon>Dikarya</taxon>
        <taxon>Ascomycota</taxon>
        <taxon>Pezizomycotina</taxon>
        <taxon>Sordariomycetes</taxon>
        <taxon>Lulworthiomycetidae</taxon>
        <taxon>Lulworthiales</taxon>
        <taxon>Lulworthiaceae</taxon>
        <taxon>Zalerion</taxon>
    </lineage>
</organism>
<evidence type="ECO:0000256" key="2">
    <source>
        <dbReference type="ARBA" id="ARBA00023242"/>
    </source>
</evidence>
<sequence length="737" mass="81898">MKCDETRPTCKICRRFGLDCAGYEVRITFTFEAGCEVVGGAAGTSENVASGRFRRPLFTERERKVMSDSLVQSVYPSNTNALLSLLDFEGAGIDENKAEKNVDILRGPFGLFKLDDTDPRSPPPPQRFAQEEFVPSSTRANMAAEDSPQARASRARASSARSSASDGVGAVFTSSCLDPIPEPSMDGDIQIPLPDNDMLMNALFPGGGLDIMLNDSMMAGQNQFQFSSMLNRGGGGEGSNGEDDSNATFQGQDSGNLLWGPMPPLSQPSQIPSDSATLLCHYRDVIVNLFSPLRHHRTPWQTMFLPNAISTVGRLSMGMPSNHASMCILYSLLAISALHLSRSITSDNPRRHWDARAAEYVALAQKELKLALQDESARPKRAKYKETLMSLISMISLSIFEGQWKHSRCYLLDTEKLIRGKGLTKCSKSRNVRSLHHCYAFMRVIHESTFIEEIDPPVYPSSPSSPDSPRPRILAAEDRSPLRVQKWDGRLDQRLAIKKAVAIGENDIHLGVPGRWDPTMYPSIYGVPEPLLVLLSETTRLANERDVLQRSPRDSNLTWPQYLFRAKVLEKCLCGWDPGCPSSYPGGWSDAASLADVASNQRLVGWMVLAMHQAVVIYFYRRIHDLDPMILQDRVSTVLRYLEDCRDMAGGDPMHTCSSAFAWTGFVAASEALKVGQQEAFDRWFRSCSKRSGIQTFEASRKAVEEVWARRRGADITVGNASWVDLSRRQGLQLFFT</sequence>
<dbReference type="EMBL" id="JAKWBI020000079">
    <property type="protein sequence ID" value="KAJ2903516.1"/>
    <property type="molecule type" value="Genomic_DNA"/>
</dbReference>
<name>A0AAD5RUV5_9PEZI</name>
<accession>A0AAD5RUV5</accession>
<evidence type="ECO:0000256" key="3">
    <source>
        <dbReference type="SAM" id="MobiDB-lite"/>
    </source>
</evidence>
<dbReference type="AlphaFoldDB" id="A0AAD5RUV5"/>
<dbReference type="PANTHER" id="PTHR37534">
    <property type="entry name" value="TRANSCRIPTIONAL ACTIVATOR PROTEIN UGA3"/>
    <property type="match status" value="1"/>
</dbReference>
<comment type="caution">
    <text evidence="4">The sequence shown here is derived from an EMBL/GenBank/DDBJ whole genome shotgun (WGS) entry which is preliminary data.</text>
</comment>
<dbReference type="Proteomes" id="UP001201980">
    <property type="component" value="Unassembled WGS sequence"/>
</dbReference>
<dbReference type="InterPro" id="IPR021858">
    <property type="entry name" value="Fun_TF"/>
</dbReference>
<comment type="subcellular location">
    <subcellularLocation>
        <location evidence="1">Nucleus</location>
    </subcellularLocation>
</comment>
<reference evidence="4" key="1">
    <citation type="submission" date="2022-07" db="EMBL/GenBank/DDBJ databases">
        <title>Draft genome sequence of Zalerion maritima ATCC 34329, a (micro)plastics degrading marine fungus.</title>
        <authorList>
            <person name="Paco A."/>
            <person name="Goncalves M.F.M."/>
            <person name="Rocha-Santos T.A.P."/>
            <person name="Alves A."/>
        </authorList>
    </citation>
    <scope>NUCLEOTIDE SEQUENCE</scope>
    <source>
        <strain evidence="4">ATCC 34329</strain>
    </source>
</reference>
<feature type="region of interest" description="Disordered" evidence="3">
    <location>
        <begin position="113"/>
        <end position="168"/>
    </location>
</feature>
<proteinExistence type="predicted"/>
<evidence type="ECO:0000313" key="5">
    <source>
        <dbReference type="Proteomes" id="UP001201980"/>
    </source>
</evidence>
<protein>
    <submittedName>
        <fullName evidence="4">Fungal-specific transcription factor domain-containing protein</fullName>
    </submittedName>
</protein>
<evidence type="ECO:0000313" key="4">
    <source>
        <dbReference type="EMBL" id="KAJ2903516.1"/>
    </source>
</evidence>
<feature type="compositionally biased region" description="Low complexity" evidence="3">
    <location>
        <begin position="150"/>
        <end position="165"/>
    </location>
</feature>
<evidence type="ECO:0000256" key="1">
    <source>
        <dbReference type="ARBA" id="ARBA00004123"/>
    </source>
</evidence>
<dbReference type="Pfam" id="PF11951">
    <property type="entry name" value="Fungal_trans_2"/>
    <property type="match status" value="1"/>
</dbReference>
<keyword evidence="5" id="KW-1185">Reference proteome</keyword>
<dbReference type="PANTHER" id="PTHR37534:SF46">
    <property type="entry name" value="ZN(II)2CYS6 TRANSCRIPTION FACTOR (EUROFUNG)"/>
    <property type="match status" value="1"/>
</dbReference>